<dbReference type="CDD" id="cd03443">
    <property type="entry name" value="PaaI_thioesterase"/>
    <property type="match status" value="1"/>
</dbReference>
<evidence type="ECO:0000313" key="2">
    <source>
        <dbReference type="Proteomes" id="UP000838100"/>
    </source>
</evidence>
<evidence type="ECO:0000313" key="1">
    <source>
        <dbReference type="EMBL" id="CAH0992091.1"/>
    </source>
</evidence>
<gene>
    <name evidence="1" type="ORF">SIN8267_02206</name>
</gene>
<dbReference type="InterPro" id="IPR029069">
    <property type="entry name" value="HotDog_dom_sf"/>
</dbReference>
<accession>A0ABM9AGH3</accession>
<sequence length="170" mass="18676">MANTAVKKSMLRNVYDRCSAMPESIQPRLLSFIFGRVVKFFGTAGLRFELLTPERSIVFLANRKKVQNHIGGIHAVAMGLICESATGAIVGLNLPADATPVIKSMQIDYLKRASGAMRAEAWLTAEQIELMKSAPKGEVEVACTVTDEDGKEPIEVAMIWAWVPSKRPEK</sequence>
<dbReference type="Pfam" id="PF14539">
    <property type="entry name" value="DUF4442"/>
    <property type="match status" value="1"/>
</dbReference>
<organism evidence="1 2">
    <name type="scientific">Sinobacterium norvegicum</name>
    <dbReference type="NCBI Taxonomy" id="1641715"/>
    <lineage>
        <taxon>Bacteria</taxon>
        <taxon>Pseudomonadati</taxon>
        <taxon>Pseudomonadota</taxon>
        <taxon>Gammaproteobacteria</taxon>
        <taxon>Cellvibrionales</taxon>
        <taxon>Spongiibacteraceae</taxon>
        <taxon>Sinobacterium</taxon>
    </lineage>
</organism>
<evidence type="ECO:0008006" key="3">
    <source>
        <dbReference type="Google" id="ProtNLM"/>
    </source>
</evidence>
<protein>
    <recommendedName>
        <fullName evidence="3">DUF4442 domain-containing protein</fullName>
    </recommendedName>
</protein>
<comment type="caution">
    <text evidence="1">The sequence shown here is derived from an EMBL/GenBank/DDBJ whole genome shotgun (WGS) entry which is preliminary data.</text>
</comment>
<proteinExistence type="predicted"/>
<dbReference type="RefSeq" id="WP_237444787.1">
    <property type="nucleotide sequence ID" value="NZ_CAKLPX010000002.1"/>
</dbReference>
<dbReference type="Proteomes" id="UP000838100">
    <property type="component" value="Unassembled WGS sequence"/>
</dbReference>
<dbReference type="SUPFAM" id="SSF54637">
    <property type="entry name" value="Thioesterase/thiol ester dehydrase-isomerase"/>
    <property type="match status" value="1"/>
</dbReference>
<dbReference type="Gene3D" id="3.10.129.10">
    <property type="entry name" value="Hotdog Thioesterase"/>
    <property type="match status" value="1"/>
</dbReference>
<reference evidence="1" key="1">
    <citation type="submission" date="2021-12" db="EMBL/GenBank/DDBJ databases">
        <authorList>
            <person name="Rodrigo-Torres L."/>
            <person name="Arahal R. D."/>
            <person name="Lucena T."/>
        </authorList>
    </citation>
    <scope>NUCLEOTIDE SEQUENCE</scope>
    <source>
        <strain evidence="1">CECT 8267</strain>
    </source>
</reference>
<dbReference type="InterPro" id="IPR027961">
    <property type="entry name" value="DUF4442"/>
</dbReference>
<dbReference type="EMBL" id="CAKLPX010000002">
    <property type="protein sequence ID" value="CAH0992091.1"/>
    <property type="molecule type" value="Genomic_DNA"/>
</dbReference>
<name>A0ABM9AGH3_9GAMM</name>
<keyword evidence="2" id="KW-1185">Reference proteome</keyword>